<sequence>MPTNITQKNKTLHEIIDWCTDLANELCDAPDGDFYANINANLIKADTLAMVIRHCQHMLDHPDTMPDETPNQSKDTK</sequence>
<name>D4BRV6_BIFBR</name>
<dbReference type="HOGENOM" id="CLU_2631043_0_0_11"/>
<accession>D4BRV6</accession>
<organism evidence="1 2">
    <name type="scientific">Bifidobacterium breve DSM 20213 = JCM 1192</name>
    <dbReference type="NCBI Taxonomy" id="518634"/>
    <lineage>
        <taxon>Bacteria</taxon>
        <taxon>Bacillati</taxon>
        <taxon>Actinomycetota</taxon>
        <taxon>Actinomycetes</taxon>
        <taxon>Bifidobacteriales</taxon>
        <taxon>Bifidobacteriaceae</taxon>
        <taxon>Bifidobacterium</taxon>
    </lineage>
</organism>
<comment type="caution">
    <text evidence="1">The sequence shown here is derived from an EMBL/GenBank/DDBJ whole genome shotgun (WGS) entry which is preliminary data.</text>
</comment>
<dbReference type="PATRIC" id="fig|518634.20.peg.1355"/>
<dbReference type="AlphaFoldDB" id="D4BRV6"/>
<dbReference type="KEGG" id="bbrd:BBBR_1291"/>
<dbReference type="GeneID" id="29241900"/>
<proteinExistence type="predicted"/>
<dbReference type="Proteomes" id="UP000003191">
    <property type="component" value="Unassembled WGS sequence"/>
</dbReference>
<dbReference type="EMBL" id="ACCG02000016">
    <property type="protein sequence ID" value="EFE88169.1"/>
    <property type="molecule type" value="Genomic_DNA"/>
</dbReference>
<gene>
    <name evidence="1" type="ORF">BIFBRE_04847</name>
</gene>
<evidence type="ECO:0000313" key="1">
    <source>
        <dbReference type="EMBL" id="EFE88169.1"/>
    </source>
</evidence>
<keyword evidence="2" id="KW-1185">Reference proteome</keyword>
<reference evidence="1 2" key="1">
    <citation type="submission" date="2010-02" db="EMBL/GenBank/DDBJ databases">
        <authorList>
            <person name="Weinstock G."/>
            <person name="Sodergren E."/>
            <person name="Clifton S."/>
            <person name="Fulton L."/>
            <person name="Fulton B."/>
            <person name="Courtney L."/>
            <person name="Fronick C."/>
            <person name="Harrison M."/>
            <person name="Strong C."/>
            <person name="Farmer C."/>
            <person name="Delahaunty K."/>
            <person name="Markovic C."/>
            <person name="Hall O."/>
            <person name="Minx P."/>
            <person name="Tomlinson C."/>
            <person name="Mitreva M."/>
            <person name="Nelson J."/>
            <person name="Hou S."/>
            <person name="Wollam A."/>
            <person name="Pepin K.H."/>
            <person name="Johnson M."/>
            <person name="Bhonagiri V."/>
            <person name="Zhang X."/>
            <person name="Suruliraj S."/>
            <person name="Warren W."/>
            <person name="Chinwalla A."/>
            <person name="Mardis E.R."/>
            <person name="Wilson R.K."/>
        </authorList>
    </citation>
    <scope>NUCLEOTIDE SEQUENCE [LARGE SCALE GENOMIC DNA]</scope>
    <source>
        <strain evidence="1 2">DSM 20213</strain>
    </source>
</reference>
<evidence type="ECO:0000313" key="2">
    <source>
        <dbReference type="Proteomes" id="UP000003191"/>
    </source>
</evidence>
<protein>
    <submittedName>
        <fullName evidence="1">Uncharacterized protein</fullName>
    </submittedName>
</protein>
<dbReference type="RefSeq" id="WP_003830521.1">
    <property type="nucleotide sequence ID" value="NZ_AP012324.1"/>
</dbReference>